<dbReference type="InParanoid" id="A0A1X7TPL4"/>
<dbReference type="EnsemblMetazoa" id="Aqu2.1.16646_001">
    <property type="protein sequence ID" value="Aqu2.1.16646_001"/>
    <property type="gene ID" value="Aqu2.1.16646"/>
</dbReference>
<proteinExistence type="predicted"/>
<organism evidence="1">
    <name type="scientific">Amphimedon queenslandica</name>
    <name type="common">Sponge</name>
    <dbReference type="NCBI Taxonomy" id="400682"/>
    <lineage>
        <taxon>Eukaryota</taxon>
        <taxon>Metazoa</taxon>
        <taxon>Porifera</taxon>
        <taxon>Demospongiae</taxon>
        <taxon>Heteroscleromorpha</taxon>
        <taxon>Haplosclerida</taxon>
        <taxon>Niphatidae</taxon>
        <taxon>Amphimedon</taxon>
    </lineage>
</organism>
<dbReference type="SUPFAM" id="SSF50630">
    <property type="entry name" value="Acid proteases"/>
    <property type="match status" value="1"/>
</dbReference>
<evidence type="ECO:0008006" key="2">
    <source>
        <dbReference type="Google" id="ProtNLM"/>
    </source>
</evidence>
<protein>
    <recommendedName>
        <fullName evidence="2">Peptidase A2 domain-containing protein</fullName>
    </recommendedName>
</protein>
<reference evidence="1" key="1">
    <citation type="submission" date="2017-05" db="UniProtKB">
        <authorList>
            <consortium name="EnsemblMetazoa"/>
        </authorList>
    </citation>
    <scope>IDENTIFICATION</scope>
</reference>
<sequence length="303" mass="34607">MTGPIVEELKKLEKGIKATESIKKELQKKYAMKNATILYFNYLQTFSCPLQMKYFTQSSEVVFWTANCLCFLIMSYISTKTCQQFVTTAATHMPEFSKRLKTHLILPLIDDKVKFGPTDCYNTERSGQPRVKAQEMGSPEPYPKVCTRYGKDHLSGKDTCLARMVKCHKCGKVSHYQRVYRCLSTIEKRDHPPDEEWKFLGTVTAGSKIKPWMTSLNVNNCRIQFKIDMGADVTVIPYSLYSRCHDGVLQRPTTTLVGLSRYPLNVKGCFEATMEKGETKAQETICSGRATITIGRKINYQYT</sequence>
<accession>A0A1X7TPL4</accession>
<dbReference type="InterPro" id="IPR021109">
    <property type="entry name" value="Peptidase_aspartic_dom_sf"/>
</dbReference>
<name>A0A1X7TPL4_AMPQE</name>
<evidence type="ECO:0000313" key="1">
    <source>
        <dbReference type="EnsemblMetazoa" id="Aqu2.1.16646_001"/>
    </source>
</evidence>
<dbReference type="AlphaFoldDB" id="A0A1X7TPL4"/>